<reference evidence="6 7" key="1">
    <citation type="submission" date="2017-06" db="EMBL/GenBank/DDBJ databases">
        <title>Salmonella reference genomes for public health.</title>
        <authorList>
            <person name="Robertson J."/>
            <person name="Yoshida C."/>
            <person name="Gurnik S."/>
            <person name="Nash J."/>
        </authorList>
    </citation>
    <scope>NUCLEOTIDE SEQUENCE [LARGE SCALE GENOMIC DNA]</scope>
    <source>
        <strain evidence="6 7">S-1643</strain>
    </source>
</reference>
<evidence type="ECO:0000256" key="4">
    <source>
        <dbReference type="ARBA" id="ARBA00023193"/>
    </source>
</evidence>
<keyword evidence="2" id="KW-0800">Toxin</keyword>
<dbReference type="Proteomes" id="UP000197157">
    <property type="component" value="Chromosome"/>
</dbReference>
<protein>
    <submittedName>
        <fullName evidence="6">Uncharacterized protein</fullName>
    </submittedName>
</protein>
<feature type="chain" id="PRO_5011999603" evidence="5">
    <location>
        <begin position="19"/>
        <end position="304"/>
    </location>
</feature>
<keyword evidence="4" id="KW-0652">Protein synthesis inhibitor</keyword>
<evidence type="ECO:0000256" key="1">
    <source>
        <dbReference type="ARBA" id="ARBA00000237"/>
    </source>
</evidence>
<evidence type="ECO:0000256" key="3">
    <source>
        <dbReference type="ARBA" id="ARBA00022801"/>
    </source>
</evidence>
<dbReference type="RefSeq" id="WP_080247038.1">
    <property type="nucleotide sequence ID" value="NZ_CP022117.1"/>
</dbReference>
<accession>A0A2C9NZ91</accession>
<evidence type="ECO:0000313" key="6">
    <source>
        <dbReference type="EMBL" id="ASG16308.1"/>
    </source>
</evidence>
<evidence type="ECO:0000256" key="5">
    <source>
        <dbReference type="SAM" id="SignalP"/>
    </source>
</evidence>
<keyword evidence="3" id="KW-0378">Hydrolase</keyword>
<gene>
    <name evidence="6" type="ORF">LFZ25_10260</name>
</gene>
<dbReference type="InterPro" id="IPR016139">
    <property type="entry name" value="Ribosome_inactivat_prot_sub2"/>
</dbReference>
<dbReference type="InterPro" id="IPR017988">
    <property type="entry name" value="Ribosome_inactivat_prot_CS"/>
</dbReference>
<dbReference type="EMBL" id="CP022117">
    <property type="protein sequence ID" value="ASG16308.1"/>
    <property type="molecule type" value="Genomic_DNA"/>
</dbReference>
<dbReference type="AlphaFoldDB" id="A0A2C9NZ91"/>
<dbReference type="SUPFAM" id="SSF56371">
    <property type="entry name" value="Ribosome inactivating proteins (RIP)"/>
    <property type="match status" value="1"/>
</dbReference>
<feature type="signal peptide" evidence="5">
    <location>
        <begin position="1"/>
        <end position="18"/>
    </location>
</feature>
<sequence>MTKLIFIMAILLSGSVFANNLEFNLSFKDMQSYVQSLQRIREGLGHSMPNVVVGTTSVYQINAGATNDGVVITLEGLDHYGSETISSVRFVLSPQNLYLTGFIYNRVYYHFRDEANITVGPDFADSTEAINLASNYTDLQRWSGLSRQGLVLSRGNLNSGLITLMSINPQSVTRAEAGTLLRFAHVIPEALRFRQIQRNVRTIFDLRPEPNVYSLSDSDIELTNGWEQLSQNFIHTTPGEQNAIRVGTIFLQNNNAILAALAMLAYCKSSTGNMSYSEGYCEAHSSKSYVVNGVVWDSKTLFFI</sequence>
<dbReference type="InterPro" id="IPR016138">
    <property type="entry name" value="Ribosome_inactivat_prot_sub1"/>
</dbReference>
<dbReference type="InterPro" id="IPR036041">
    <property type="entry name" value="Ribosome-inact_prot_sf"/>
</dbReference>
<name>A0A2C9NZ91_SALET</name>
<proteinExistence type="predicted"/>
<dbReference type="GO" id="GO:0017148">
    <property type="term" value="P:negative regulation of translation"/>
    <property type="evidence" value="ECO:0007669"/>
    <property type="project" value="UniProtKB-KW"/>
</dbReference>
<dbReference type="Gene3D" id="3.40.420.10">
    <property type="entry name" value="Ricin (A subunit), domain 1"/>
    <property type="match status" value="1"/>
</dbReference>
<dbReference type="PROSITE" id="PS00275">
    <property type="entry name" value="SHIGA_RICIN"/>
    <property type="match status" value="1"/>
</dbReference>
<dbReference type="GO" id="GO:0030598">
    <property type="term" value="F:rRNA N-glycosylase activity"/>
    <property type="evidence" value="ECO:0007669"/>
    <property type="project" value="UniProtKB-EC"/>
</dbReference>
<dbReference type="Pfam" id="PF00161">
    <property type="entry name" value="RIP"/>
    <property type="match status" value="1"/>
</dbReference>
<evidence type="ECO:0000256" key="2">
    <source>
        <dbReference type="ARBA" id="ARBA00022656"/>
    </source>
</evidence>
<dbReference type="GO" id="GO:0090729">
    <property type="term" value="F:toxin activity"/>
    <property type="evidence" value="ECO:0007669"/>
    <property type="project" value="UniProtKB-KW"/>
</dbReference>
<comment type="catalytic activity">
    <reaction evidence="1">
        <text>Endohydrolysis of the N-glycosidic bond at one specific adenosine on the 28S rRNA.</text>
        <dbReference type="EC" id="3.2.2.22"/>
    </reaction>
</comment>
<organism evidence="6 7">
    <name type="scientific">Salmonella enterica subsp. enterica serovar Macclesfield str. S-1643</name>
    <dbReference type="NCBI Taxonomy" id="1242107"/>
    <lineage>
        <taxon>Bacteria</taxon>
        <taxon>Pseudomonadati</taxon>
        <taxon>Pseudomonadota</taxon>
        <taxon>Gammaproteobacteria</taxon>
        <taxon>Enterobacterales</taxon>
        <taxon>Enterobacteriaceae</taxon>
        <taxon>Salmonella</taxon>
    </lineage>
</organism>
<keyword evidence="5" id="KW-0732">Signal</keyword>
<evidence type="ECO:0000313" key="7">
    <source>
        <dbReference type="Proteomes" id="UP000197157"/>
    </source>
</evidence>
<dbReference type="InterPro" id="IPR001574">
    <property type="entry name" value="Ribosome_inactivat_prot"/>
</dbReference>
<dbReference type="Gene3D" id="4.10.470.10">
    <property type="entry name" value="Ricin (A Subunit), domain 2"/>
    <property type="match status" value="1"/>
</dbReference>